<evidence type="ECO:0000256" key="1">
    <source>
        <dbReference type="SAM" id="Phobius"/>
    </source>
</evidence>
<dbReference type="OrthoDB" id="10258440at2759"/>
<dbReference type="AlphaFoldDB" id="A0A087TWG0"/>
<keyword evidence="1" id="KW-1133">Transmembrane helix</keyword>
<feature type="transmembrane region" description="Helical" evidence="1">
    <location>
        <begin position="34"/>
        <end position="53"/>
    </location>
</feature>
<keyword evidence="1 2" id="KW-0812">Transmembrane</keyword>
<accession>A0A087TWG0</accession>
<feature type="transmembrane region" description="Helical" evidence="1">
    <location>
        <begin position="74"/>
        <end position="96"/>
    </location>
</feature>
<proteinExistence type="predicted"/>
<feature type="non-terminal residue" evidence="2">
    <location>
        <position position="130"/>
    </location>
</feature>
<name>A0A087TWG0_STEMI</name>
<keyword evidence="1" id="KW-0472">Membrane</keyword>
<dbReference type="Pfam" id="PF10269">
    <property type="entry name" value="Tmemb_185A"/>
    <property type="match status" value="1"/>
</dbReference>
<dbReference type="OMA" id="RTHWNWF"/>
<gene>
    <name evidence="2" type="ORF">X975_06701</name>
</gene>
<dbReference type="STRING" id="407821.A0A087TWG0"/>
<dbReference type="EMBL" id="KK117072">
    <property type="protein sequence ID" value="KFM69449.1"/>
    <property type="molecule type" value="Genomic_DNA"/>
</dbReference>
<reference evidence="2 3" key="1">
    <citation type="submission" date="2013-11" db="EMBL/GenBank/DDBJ databases">
        <title>Genome sequencing of Stegodyphus mimosarum.</title>
        <authorList>
            <person name="Bechsgaard J."/>
        </authorList>
    </citation>
    <scope>NUCLEOTIDE SEQUENCE [LARGE SCALE GENOMIC DNA]</scope>
</reference>
<dbReference type="InterPro" id="IPR019396">
    <property type="entry name" value="TM_Fragile-X-F-assoc"/>
</dbReference>
<organism evidence="2 3">
    <name type="scientific">Stegodyphus mimosarum</name>
    <name type="common">African social velvet spider</name>
    <dbReference type="NCBI Taxonomy" id="407821"/>
    <lineage>
        <taxon>Eukaryota</taxon>
        <taxon>Metazoa</taxon>
        <taxon>Ecdysozoa</taxon>
        <taxon>Arthropoda</taxon>
        <taxon>Chelicerata</taxon>
        <taxon>Arachnida</taxon>
        <taxon>Araneae</taxon>
        <taxon>Araneomorphae</taxon>
        <taxon>Entelegynae</taxon>
        <taxon>Eresoidea</taxon>
        <taxon>Eresidae</taxon>
        <taxon>Stegodyphus</taxon>
    </lineage>
</organism>
<keyword evidence="3" id="KW-1185">Reference proteome</keyword>
<dbReference type="PANTHER" id="PTHR13568:SF4">
    <property type="entry name" value="TRANSMEMBRANE PROTEIN 60"/>
    <property type="match status" value="1"/>
</dbReference>
<protein>
    <submittedName>
        <fullName evidence="2">Transmembrane protein 60</fullName>
    </submittedName>
</protein>
<dbReference type="PANTHER" id="PTHR13568">
    <property type="entry name" value="FAM11A, B PROTEIN"/>
    <property type="match status" value="1"/>
</dbReference>
<feature type="transmembrane region" description="Helical" evidence="1">
    <location>
        <begin position="102"/>
        <end position="125"/>
    </location>
</feature>
<evidence type="ECO:0000313" key="3">
    <source>
        <dbReference type="Proteomes" id="UP000054359"/>
    </source>
</evidence>
<dbReference type="Proteomes" id="UP000054359">
    <property type="component" value="Unassembled WGS sequence"/>
</dbReference>
<sequence>MAVLHRALLTWFLFAVFLILLTLRLDEKTDWDWFIIFIPLWIFDFKLLVFITFRIVTHCRNGHDRSFVTMYLKCWYLFCVLLKVTFQILLAIRLQYYSGISWYYIMIPLWILLVGMCGEVFFNLVSHRSF</sequence>
<evidence type="ECO:0000313" key="2">
    <source>
        <dbReference type="EMBL" id="KFM69449.1"/>
    </source>
</evidence>